<accession>A0AAP0J710</accession>
<feature type="region of interest" description="Disordered" evidence="1">
    <location>
        <begin position="58"/>
        <end position="82"/>
    </location>
</feature>
<name>A0AAP0J710_9MAGN</name>
<dbReference type="AlphaFoldDB" id="A0AAP0J710"/>
<protein>
    <submittedName>
        <fullName evidence="2">Uncharacterized protein</fullName>
    </submittedName>
</protein>
<organism evidence="2 3">
    <name type="scientific">Stephania yunnanensis</name>
    <dbReference type="NCBI Taxonomy" id="152371"/>
    <lineage>
        <taxon>Eukaryota</taxon>
        <taxon>Viridiplantae</taxon>
        <taxon>Streptophyta</taxon>
        <taxon>Embryophyta</taxon>
        <taxon>Tracheophyta</taxon>
        <taxon>Spermatophyta</taxon>
        <taxon>Magnoliopsida</taxon>
        <taxon>Ranunculales</taxon>
        <taxon>Menispermaceae</taxon>
        <taxon>Menispermoideae</taxon>
        <taxon>Cissampelideae</taxon>
        <taxon>Stephania</taxon>
    </lineage>
</organism>
<sequence>MKIMPVQTETEADQQTRFKTFVVVSEGWDTSENGDEVEVHYTENPAFSISPLMAVLPPPSPASLSSATPNPQKKRKKKNAKSGELLQCATINCESVQWLSVNILLADEFEAHSKVWVPEIEPKPPDSVVLYFFPYHDVGKRRMGKTTDYIKINRSG</sequence>
<gene>
    <name evidence="2" type="ORF">Syun_017496</name>
</gene>
<comment type="caution">
    <text evidence="2">The sequence shown here is derived from an EMBL/GenBank/DDBJ whole genome shotgun (WGS) entry which is preliminary data.</text>
</comment>
<dbReference type="EMBL" id="JBBNAF010000007">
    <property type="protein sequence ID" value="KAK9128699.1"/>
    <property type="molecule type" value="Genomic_DNA"/>
</dbReference>
<evidence type="ECO:0000313" key="2">
    <source>
        <dbReference type="EMBL" id="KAK9128699.1"/>
    </source>
</evidence>
<reference evidence="2 3" key="1">
    <citation type="submission" date="2024-01" db="EMBL/GenBank/DDBJ databases">
        <title>Genome assemblies of Stephania.</title>
        <authorList>
            <person name="Yang L."/>
        </authorList>
    </citation>
    <scope>NUCLEOTIDE SEQUENCE [LARGE SCALE GENOMIC DNA]</scope>
    <source>
        <strain evidence="2">YNDBR</strain>
        <tissue evidence="2">Leaf</tissue>
    </source>
</reference>
<proteinExistence type="predicted"/>
<dbReference type="Proteomes" id="UP001420932">
    <property type="component" value="Unassembled WGS sequence"/>
</dbReference>
<feature type="compositionally biased region" description="Low complexity" evidence="1">
    <location>
        <begin position="62"/>
        <end position="71"/>
    </location>
</feature>
<keyword evidence="3" id="KW-1185">Reference proteome</keyword>
<evidence type="ECO:0000313" key="3">
    <source>
        <dbReference type="Proteomes" id="UP001420932"/>
    </source>
</evidence>
<evidence type="ECO:0000256" key="1">
    <source>
        <dbReference type="SAM" id="MobiDB-lite"/>
    </source>
</evidence>